<dbReference type="GO" id="GO:0016020">
    <property type="term" value="C:membrane"/>
    <property type="evidence" value="ECO:0007669"/>
    <property type="project" value="InterPro"/>
</dbReference>
<evidence type="ECO:0000256" key="9">
    <source>
        <dbReference type="SAM" id="MobiDB-lite"/>
    </source>
</evidence>
<protein>
    <recommendedName>
        <fullName evidence="2">histidine kinase</fullName>
        <ecNumber evidence="2">2.7.13.3</ecNumber>
    </recommendedName>
</protein>
<dbReference type="RefSeq" id="WP_158034188.1">
    <property type="nucleotide sequence ID" value="NZ_ML708620.1"/>
</dbReference>
<comment type="caution">
    <text evidence="12">The sequence shown here is derived from an EMBL/GenBank/DDBJ whole genome shotgun (WGS) entry which is preliminary data.</text>
</comment>
<evidence type="ECO:0000256" key="6">
    <source>
        <dbReference type="ARBA" id="ARBA00022777"/>
    </source>
</evidence>
<dbReference type="OrthoDB" id="227596at2"/>
<accession>A0A5J5KWJ2</accession>
<feature type="transmembrane region" description="Helical" evidence="10">
    <location>
        <begin position="116"/>
        <end position="134"/>
    </location>
</feature>
<feature type="domain" description="Signal transduction histidine kinase subgroup 3 dimerisation and phosphoacceptor" evidence="11">
    <location>
        <begin position="204"/>
        <end position="268"/>
    </location>
</feature>
<name>A0A5J5KWJ2_9MICC</name>
<dbReference type="Gene3D" id="3.30.565.10">
    <property type="entry name" value="Histidine kinase-like ATPase, C-terminal domain"/>
    <property type="match status" value="1"/>
</dbReference>
<keyword evidence="5" id="KW-0547">Nucleotide-binding</keyword>
<sequence length="437" mass="46417">MRTVPRSMPASSLRPLDFRSAALYCVGMVLVWLTGWSIAEDLQLPGEYPRSLSLVLLMLASAATVYRKRRPAVVLVVTGLCSTAAMLLTGEFGAVFLQFETVYTGVLYGSRRLARGTTFVCLGITGALGAAALIRIQASPLWFAALLQATVVLLLPLLWAWEVRHHRDARTQAEIAAEAQHQLAIREHELAEARTALRVQEHSRRIAQDLHDGVAGHLSAVALQTAALRTDGMRDASPETRERVLDSIRTASVAALAEMRSLIDVLRQDFPQDPGPGVRVDSLEARLRASFPQARVRIDAGARELLDAASTPSAQAALRVVQEATTNVLKHAAEGPVELALGIAGCDTGEELTLRCTSAMAPAGAEAGGGFHDAGLGLRSMRLRTAQAGGRFAAGPDDTGSRWVVTASWPEPRSHDAGAGAGAHRAGTSSAGKDIAP</sequence>
<evidence type="ECO:0000256" key="5">
    <source>
        <dbReference type="ARBA" id="ARBA00022741"/>
    </source>
</evidence>
<feature type="compositionally biased region" description="Low complexity" evidence="9">
    <location>
        <begin position="422"/>
        <end position="437"/>
    </location>
</feature>
<dbReference type="PANTHER" id="PTHR24421">
    <property type="entry name" value="NITRATE/NITRITE SENSOR PROTEIN NARX-RELATED"/>
    <property type="match status" value="1"/>
</dbReference>
<dbReference type="Pfam" id="PF07730">
    <property type="entry name" value="HisKA_3"/>
    <property type="match status" value="1"/>
</dbReference>
<dbReference type="EC" id="2.7.13.3" evidence="2"/>
<dbReference type="EMBL" id="SZWF01000014">
    <property type="protein sequence ID" value="KAA9393768.1"/>
    <property type="molecule type" value="Genomic_DNA"/>
</dbReference>
<evidence type="ECO:0000256" key="4">
    <source>
        <dbReference type="ARBA" id="ARBA00022679"/>
    </source>
</evidence>
<evidence type="ECO:0000256" key="1">
    <source>
        <dbReference type="ARBA" id="ARBA00000085"/>
    </source>
</evidence>
<evidence type="ECO:0000256" key="10">
    <source>
        <dbReference type="SAM" id="Phobius"/>
    </source>
</evidence>
<dbReference type="InterPro" id="IPR011712">
    <property type="entry name" value="Sig_transdc_His_kin_sub3_dim/P"/>
</dbReference>
<reference evidence="12 13" key="1">
    <citation type="submission" date="2019-05" db="EMBL/GenBank/DDBJ databases">
        <title>Kocuria coralli sp. nov., a novel actinobacterium isolated from coral reef seawater.</title>
        <authorList>
            <person name="Li J."/>
        </authorList>
    </citation>
    <scope>NUCLEOTIDE SEQUENCE [LARGE SCALE GENOMIC DNA]</scope>
    <source>
        <strain evidence="12 13">SCSIO 13007</strain>
    </source>
</reference>
<keyword evidence="10" id="KW-1133">Transmembrane helix</keyword>
<evidence type="ECO:0000256" key="7">
    <source>
        <dbReference type="ARBA" id="ARBA00022840"/>
    </source>
</evidence>
<dbReference type="Proteomes" id="UP000325957">
    <property type="component" value="Unassembled WGS sequence"/>
</dbReference>
<evidence type="ECO:0000313" key="13">
    <source>
        <dbReference type="Proteomes" id="UP000325957"/>
    </source>
</evidence>
<keyword evidence="10" id="KW-0812">Transmembrane</keyword>
<evidence type="ECO:0000256" key="3">
    <source>
        <dbReference type="ARBA" id="ARBA00022553"/>
    </source>
</evidence>
<evidence type="ECO:0000313" key="12">
    <source>
        <dbReference type="EMBL" id="KAA9393768.1"/>
    </source>
</evidence>
<dbReference type="InterPro" id="IPR050482">
    <property type="entry name" value="Sensor_HK_TwoCompSys"/>
</dbReference>
<keyword evidence="6" id="KW-0418">Kinase</keyword>
<keyword evidence="8" id="KW-0902">Two-component regulatory system</keyword>
<proteinExistence type="predicted"/>
<keyword evidence="3" id="KW-0597">Phosphoprotein</keyword>
<keyword evidence="7" id="KW-0067">ATP-binding</keyword>
<evidence type="ECO:0000256" key="2">
    <source>
        <dbReference type="ARBA" id="ARBA00012438"/>
    </source>
</evidence>
<gene>
    <name evidence="12" type="ORF">FCK90_10095</name>
</gene>
<feature type="transmembrane region" description="Helical" evidence="10">
    <location>
        <begin position="141"/>
        <end position="161"/>
    </location>
</feature>
<keyword evidence="4" id="KW-0808">Transferase</keyword>
<dbReference type="GO" id="GO:0046983">
    <property type="term" value="F:protein dimerization activity"/>
    <property type="evidence" value="ECO:0007669"/>
    <property type="project" value="InterPro"/>
</dbReference>
<feature type="transmembrane region" description="Helical" evidence="10">
    <location>
        <begin position="21"/>
        <end position="39"/>
    </location>
</feature>
<keyword evidence="13" id="KW-1185">Reference proteome</keyword>
<feature type="region of interest" description="Disordered" evidence="9">
    <location>
        <begin position="410"/>
        <end position="437"/>
    </location>
</feature>
<dbReference type="Gene3D" id="1.20.5.1930">
    <property type="match status" value="1"/>
</dbReference>
<organism evidence="12 13">
    <name type="scientific">Kocuria coralli</name>
    <dbReference type="NCBI Taxonomy" id="1461025"/>
    <lineage>
        <taxon>Bacteria</taxon>
        <taxon>Bacillati</taxon>
        <taxon>Actinomycetota</taxon>
        <taxon>Actinomycetes</taxon>
        <taxon>Micrococcales</taxon>
        <taxon>Micrococcaceae</taxon>
        <taxon>Kocuria</taxon>
    </lineage>
</organism>
<dbReference type="InterPro" id="IPR036890">
    <property type="entry name" value="HATPase_C_sf"/>
</dbReference>
<dbReference type="GO" id="GO:0005524">
    <property type="term" value="F:ATP binding"/>
    <property type="evidence" value="ECO:0007669"/>
    <property type="project" value="UniProtKB-KW"/>
</dbReference>
<dbReference type="PANTHER" id="PTHR24421:SF10">
    <property type="entry name" value="NITRATE_NITRITE SENSOR PROTEIN NARQ"/>
    <property type="match status" value="1"/>
</dbReference>
<comment type="catalytic activity">
    <reaction evidence="1">
        <text>ATP + protein L-histidine = ADP + protein N-phospho-L-histidine.</text>
        <dbReference type="EC" id="2.7.13.3"/>
    </reaction>
</comment>
<feature type="transmembrane region" description="Helical" evidence="10">
    <location>
        <begin position="73"/>
        <end position="96"/>
    </location>
</feature>
<evidence type="ECO:0000259" key="11">
    <source>
        <dbReference type="Pfam" id="PF07730"/>
    </source>
</evidence>
<dbReference type="GO" id="GO:0000155">
    <property type="term" value="F:phosphorelay sensor kinase activity"/>
    <property type="evidence" value="ECO:0007669"/>
    <property type="project" value="InterPro"/>
</dbReference>
<dbReference type="AlphaFoldDB" id="A0A5J5KWJ2"/>
<evidence type="ECO:0000256" key="8">
    <source>
        <dbReference type="ARBA" id="ARBA00023012"/>
    </source>
</evidence>
<feature type="transmembrane region" description="Helical" evidence="10">
    <location>
        <begin position="51"/>
        <end position="66"/>
    </location>
</feature>
<keyword evidence="10" id="KW-0472">Membrane</keyword>